<organism evidence="2 3">
    <name type="scientific">Basidiobolus ranarum</name>
    <dbReference type="NCBI Taxonomy" id="34480"/>
    <lineage>
        <taxon>Eukaryota</taxon>
        <taxon>Fungi</taxon>
        <taxon>Fungi incertae sedis</taxon>
        <taxon>Zoopagomycota</taxon>
        <taxon>Entomophthoromycotina</taxon>
        <taxon>Basidiobolomycetes</taxon>
        <taxon>Basidiobolales</taxon>
        <taxon>Basidiobolaceae</taxon>
        <taxon>Basidiobolus</taxon>
    </lineage>
</organism>
<dbReference type="PANTHER" id="PTHR42886">
    <property type="entry name" value="RE40534P-RELATED"/>
    <property type="match status" value="1"/>
</dbReference>
<feature type="domain" description="Serine aminopeptidase S33" evidence="1">
    <location>
        <begin position="30"/>
        <end position="187"/>
    </location>
</feature>
<evidence type="ECO:0000313" key="3">
    <source>
        <dbReference type="Proteomes" id="UP001479436"/>
    </source>
</evidence>
<keyword evidence="3" id="KW-1185">Reference proteome</keyword>
<name>A0ABR2WIR5_9FUNG</name>
<sequence length="266" mass="30429">MSTCSTSHKEEHSIITADGLTLGATLTHKKTEEVIIICHGMLDTRRSNAVNSLTNLLPYSSLAFDFRGNGDSEGRTRYGNYYEEVEDLRAVIEYARNVLKFTVNCIIGHSKGGSVVLLYGSKYNDIPLIVNISARYFLDHTPIRRFGSENLSLLEKQGWFVWKKYGLEMEREYIISNEDLQERFTTDMSKAKPSPKSKIRYLTIHGDSDKVVPVDDALEYHKLLGPEPRHELIIQKGATHFFNSETEQRELSSTIIHWITRVHPHL</sequence>
<evidence type="ECO:0000313" key="2">
    <source>
        <dbReference type="EMBL" id="KAK9761405.1"/>
    </source>
</evidence>
<dbReference type="PANTHER" id="PTHR42886:SF53">
    <property type="entry name" value="ALPHA_BETA-HYDROLASES SUPERFAMILY PROTEIN"/>
    <property type="match status" value="1"/>
</dbReference>
<gene>
    <name evidence="2" type="ORF">K7432_013720</name>
</gene>
<evidence type="ECO:0000259" key="1">
    <source>
        <dbReference type="Pfam" id="PF12146"/>
    </source>
</evidence>
<reference evidence="2 3" key="1">
    <citation type="submission" date="2023-04" db="EMBL/GenBank/DDBJ databases">
        <title>Genome of Basidiobolus ranarum AG-B5.</title>
        <authorList>
            <person name="Stajich J.E."/>
            <person name="Carter-House D."/>
            <person name="Gryganskyi A."/>
        </authorList>
    </citation>
    <scope>NUCLEOTIDE SEQUENCE [LARGE SCALE GENOMIC DNA]</scope>
    <source>
        <strain evidence="2 3">AG-B5</strain>
    </source>
</reference>
<dbReference type="EMBL" id="JASJQH010001406">
    <property type="protein sequence ID" value="KAK9761405.1"/>
    <property type="molecule type" value="Genomic_DNA"/>
</dbReference>
<dbReference type="SUPFAM" id="SSF53474">
    <property type="entry name" value="alpha/beta-Hydrolases"/>
    <property type="match status" value="1"/>
</dbReference>
<dbReference type="Pfam" id="PF12146">
    <property type="entry name" value="Hydrolase_4"/>
    <property type="match status" value="1"/>
</dbReference>
<protein>
    <recommendedName>
        <fullName evidence="1">Serine aminopeptidase S33 domain-containing protein</fullName>
    </recommendedName>
</protein>
<dbReference type="InterPro" id="IPR029058">
    <property type="entry name" value="AB_hydrolase_fold"/>
</dbReference>
<dbReference type="Proteomes" id="UP001479436">
    <property type="component" value="Unassembled WGS sequence"/>
</dbReference>
<proteinExistence type="predicted"/>
<dbReference type="InterPro" id="IPR022742">
    <property type="entry name" value="Hydrolase_4"/>
</dbReference>
<comment type="caution">
    <text evidence="2">The sequence shown here is derived from an EMBL/GenBank/DDBJ whole genome shotgun (WGS) entry which is preliminary data.</text>
</comment>
<dbReference type="Gene3D" id="3.40.50.1820">
    <property type="entry name" value="alpha/beta hydrolase"/>
    <property type="match status" value="1"/>
</dbReference>
<accession>A0ABR2WIR5</accession>